<dbReference type="EMBL" id="MU150313">
    <property type="protein sequence ID" value="KAF9459634.1"/>
    <property type="molecule type" value="Genomic_DNA"/>
</dbReference>
<reference evidence="1" key="1">
    <citation type="submission" date="2020-11" db="EMBL/GenBank/DDBJ databases">
        <authorList>
            <consortium name="DOE Joint Genome Institute"/>
            <person name="Ahrendt S."/>
            <person name="Riley R."/>
            <person name="Andreopoulos W."/>
            <person name="Labutti K."/>
            <person name="Pangilinan J."/>
            <person name="Ruiz-Duenas F.J."/>
            <person name="Barrasa J.M."/>
            <person name="Sanchez-Garcia M."/>
            <person name="Camarero S."/>
            <person name="Miyauchi S."/>
            <person name="Serrano A."/>
            <person name="Linde D."/>
            <person name="Babiker R."/>
            <person name="Drula E."/>
            <person name="Ayuso-Fernandez I."/>
            <person name="Pacheco R."/>
            <person name="Padilla G."/>
            <person name="Ferreira P."/>
            <person name="Barriuso J."/>
            <person name="Kellner H."/>
            <person name="Castanera R."/>
            <person name="Alfaro M."/>
            <person name="Ramirez L."/>
            <person name="Pisabarro A.G."/>
            <person name="Kuo A."/>
            <person name="Tritt A."/>
            <person name="Lipzen A."/>
            <person name="He G."/>
            <person name="Yan M."/>
            <person name="Ng V."/>
            <person name="Cullen D."/>
            <person name="Martin F."/>
            <person name="Rosso M.-N."/>
            <person name="Henrissat B."/>
            <person name="Hibbett D."/>
            <person name="Martinez A.T."/>
            <person name="Grigoriev I.V."/>
        </authorList>
    </citation>
    <scope>NUCLEOTIDE SEQUENCE</scope>
    <source>
        <strain evidence="1">CBS 247.69</strain>
    </source>
</reference>
<keyword evidence="2" id="KW-1185">Reference proteome</keyword>
<dbReference type="AlphaFoldDB" id="A0A9P5XYY3"/>
<sequence>FPPEPLTDNVSERIIRSFCEQLTSEKLEEAGCAVCGQLKPKKDLSPLKNVKAHL</sequence>
<feature type="non-terminal residue" evidence="1">
    <location>
        <position position="1"/>
    </location>
</feature>
<proteinExistence type="predicted"/>
<protein>
    <submittedName>
        <fullName evidence="1">Uncharacterized protein</fullName>
    </submittedName>
</protein>
<name>A0A9P5XYY3_9AGAR</name>
<dbReference type="Proteomes" id="UP000807353">
    <property type="component" value="Unassembled WGS sequence"/>
</dbReference>
<feature type="non-terminal residue" evidence="1">
    <location>
        <position position="54"/>
    </location>
</feature>
<dbReference type="OrthoDB" id="3051956at2759"/>
<comment type="caution">
    <text evidence="1">The sequence shown here is derived from an EMBL/GenBank/DDBJ whole genome shotgun (WGS) entry which is preliminary data.</text>
</comment>
<evidence type="ECO:0000313" key="1">
    <source>
        <dbReference type="EMBL" id="KAF9459634.1"/>
    </source>
</evidence>
<evidence type="ECO:0000313" key="2">
    <source>
        <dbReference type="Proteomes" id="UP000807353"/>
    </source>
</evidence>
<organism evidence="1 2">
    <name type="scientific">Collybia nuda</name>
    <dbReference type="NCBI Taxonomy" id="64659"/>
    <lineage>
        <taxon>Eukaryota</taxon>
        <taxon>Fungi</taxon>
        <taxon>Dikarya</taxon>
        <taxon>Basidiomycota</taxon>
        <taxon>Agaricomycotina</taxon>
        <taxon>Agaricomycetes</taxon>
        <taxon>Agaricomycetidae</taxon>
        <taxon>Agaricales</taxon>
        <taxon>Tricholomatineae</taxon>
        <taxon>Clitocybaceae</taxon>
        <taxon>Collybia</taxon>
    </lineage>
</organism>
<gene>
    <name evidence="1" type="ORF">BDZ94DRAFT_1131774</name>
</gene>
<accession>A0A9P5XYY3</accession>